<evidence type="ECO:0000256" key="1">
    <source>
        <dbReference type="SAM" id="MobiDB-lite"/>
    </source>
</evidence>
<dbReference type="OrthoDB" id="4064925at2759"/>
<dbReference type="EMBL" id="CP058611">
    <property type="protein sequence ID" value="QLG74969.1"/>
    <property type="molecule type" value="Genomic_DNA"/>
</dbReference>
<evidence type="ECO:0000313" key="2">
    <source>
        <dbReference type="EMBL" id="QLG74969.1"/>
    </source>
</evidence>
<proteinExistence type="predicted"/>
<keyword evidence="3" id="KW-1185">Reference proteome</keyword>
<dbReference type="AlphaFoldDB" id="A0A7H9BAC0"/>
<dbReference type="KEGG" id="zmk:HG535_0H02960"/>
<reference evidence="2 3" key="1">
    <citation type="submission" date="2020-07" db="EMBL/GenBank/DDBJ databases">
        <title>The yeast mating-type switching endonuclease HO is a domesticated member of an unorthodox homing genetic element family.</title>
        <authorList>
            <person name="Coughlan A.Y."/>
            <person name="Lombardi L."/>
            <person name="Braun-Galleani S."/>
            <person name="Martos A.R."/>
            <person name="Galeote V."/>
            <person name="Bigey F."/>
            <person name="Dequin S."/>
            <person name="Byrne K.P."/>
            <person name="Wolfe K.H."/>
        </authorList>
    </citation>
    <scope>NUCLEOTIDE SEQUENCE [LARGE SCALE GENOMIC DNA]</scope>
    <source>
        <strain evidence="2 3">NRRL Y-6702</strain>
    </source>
</reference>
<organism evidence="2 3">
    <name type="scientific">Zygotorulaspora mrakii</name>
    <name type="common">Zygosaccharomyces mrakii</name>
    <dbReference type="NCBI Taxonomy" id="42260"/>
    <lineage>
        <taxon>Eukaryota</taxon>
        <taxon>Fungi</taxon>
        <taxon>Dikarya</taxon>
        <taxon>Ascomycota</taxon>
        <taxon>Saccharomycotina</taxon>
        <taxon>Saccharomycetes</taxon>
        <taxon>Saccharomycetales</taxon>
        <taxon>Saccharomycetaceae</taxon>
        <taxon>Zygotorulaspora</taxon>
    </lineage>
</organism>
<dbReference type="RefSeq" id="XP_037146694.1">
    <property type="nucleotide sequence ID" value="XM_037290799.1"/>
</dbReference>
<dbReference type="Proteomes" id="UP000509704">
    <property type="component" value="Chromosome 8"/>
</dbReference>
<feature type="region of interest" description="Disordered" evidence="1">
    <location>
        <begin position="168"/>
        <end position="191"/>
    </location>
</feature>
<protein>
    <submittedName>
        <fullName evidence="2">Uncharacterized protein</fullName>
    </submittedName>
</protein>
<accession>A0A7H9BAC0</accession>
<dbReference type="GeneID" id="59238772"/>
<gene>
    <name evidence="2" type="ORF">HG535_0H02960</name>
</gene>
<evidence type="ECO:0000313" key="3">
    <source>
        <dbReference type="Proteomes" id="UP000509704"/>
    </source>
</evidence>
<name>A0A7H9BAC0_ZYGMR</name>
<sequence>MVGLLTRRLLRDWKQISRHYQHIRDKNSILFHLKPQDSNLHVWHLVINQPLKHAELYLRLFVGSEEEPSIILRCLTPNNRFPVNRNISLTHLNYLLIDYGFFALLQRIWKLFFEHAETLSAVHEQESRFCFAWNRIVCRDFKLNFPELVGCLAPGDYEMIKDHSKRIGQSTHQTRKVGSNTTVDNGSTDESYNESNLIACDDSFARGANPFSKRRWSGNVESDDFEVASTLKRARK</sequence>